<keyword evidence="2" id="KW-0560">Oxidoreductase</keyword>
<evidence type="ECO:0000256" key="1">
    <source>
        <dbReference type="ARBA" id="ARBA00022857"/>
    </source>
</evidence>
<dbReference type="GO" id="GO:0008270">
    <property type="term" value="F:zinc ion binding"/>
    <property type="evidence" value="ECO:0007669"/>
    <property type="project" value="InterPro"/>
</dbReference>
<dbReference type="Pfam" id="PF08240">
    <property type="entry name" value="ADH_N"/>
    <property type="match status" value="1"/>
</dbReference>
<reference evidence="4 5" key="1">
    <citation type="submission" date="2016-04" db="EMBL/GenBank/DDBJ databases">
        <title>Chloroflexus islandicus sp. nov., a thermophilic filamentous anoxygenic phototrophic bacterium from geyser Strokkur (Iceland).</title>
        <authorList>
            <person name="Gaisin V.A."/>
            <person name="Kalashnikov A.M."/>
            <person name="Sukhacheva M.V."/>
            <person name="Grouzdev D.S."/>
            <person name="Ivanov T.M."/>
            <person name="Kuznetsov B."/>
            <person name="Gorlenko V.M."/>
        </authorList>
    </citation>
    <scope>NUCLEOTIDE SEQUENCE [LARGE SCALE GENOMIC DNA]</scope>
    <source>
        <strain evidence="5">isl-2</strain>
    </source>
</reference>
<gene>
    <name evidence="4" type="ORF">A6A03_19215</name>
</gene>
<dbReference type="SUPFAM" id="SSF51735">
    <property type="entry name" value="NAD(P)-binding Rossmann-fold domains"/>
    <property type="match status" value="1"/>
</dbReference>
<dbReference type="OrthoDB" id="9792162at2"/>
<dbReference type="GO" id="GO:0005829">
    <property type="term" value="C:cytosol"/>
    <property type="evidence" value="ECO:0007669"/>
    <property type="project" value="TreeGrafter"/>
</dbReference>
<organism evidence="4 5">
    <name type="scientific">Chloroflexus islandicus</name>
    <dbReference type="NCBI Taxonomy" id="1707952"/>
    <lineage>
        <taxon>Bacteria</taxon>
        <taxon>Bacillati</taxon>
        <taxon>Chloroflexota</taxon>
        <taxon>Chloroflexia</taxon>
        <taxon>Chloroflexales</taxon>
        <taxon>Chloroflexineae</taxon>
        <taxon>Chloroflexaceae</taxon>
        <taxon>Chloroflexus</taxon>
    </lineage>
</organism>
<dbReference type="SUPFAM" id="SSF50129">
    <property type="entry name" value="GroES-like"/>
    <property type="match status" value="1"/>
</dbReference>
<dbReference type="PANTHER" id="PTHR48106">
    <property type="entry name" value="QUINONE OXIDOREDUCTASE PIG3-RELATED"/>
    <property type="match status" value="1"/>
</dbReference>
<comment type="caution">
    <text evidence="4">The sequence shown here is derived from an EMBL/GenBank/DDBJ whole genome shotgun (WGS) entry which is preliminary data.</text>
</comment>
<dbReference type="EMBL" id="LWQS01000091">
    <property type="protein sequence ID" value="OAN40827.1"/>
    <property type="molecule type" value="Genomic_DNA"/>
</dbReference>
<dbReference type="InterPro" id="IPR013154">
    <property type="entry name" value="ADH-like_N"/>
</dbReference>
<name>A0A178M2W1_9CHLR</name>
<dbReference type="InterPro" id="IPR036291">
    <property type="entry name" value="NAD(P)-bd_dom_sf"/>
</dbReference>
<keyword evidence="1" id="KW-0521">NADP</keyword>
<dbReference type="GO" id="GO:0070402">
    <property type="term" value="F:NADPH binding"/>
    <property type="evidence" value="ECO:0007669"/>
    <property type="project" value="TreeGrafter"/>
</dbReference>
<dbReference type="InterPro" id="IPR002364">
    <property type="entry name" value="Quin_OxRdtase/zeta-crystal_CS"/>
</dbReference>
<dbReference type="RefSeq" id="WP_066790713.1">
    <property type="nucleotide sequence ID" value="NZ_LWQS01000091.1"/>
</dbReference>
<dbReference type="Pfam" id="PF00107">
    <property type="entry name" value="ADH_zinc_N"/>
    <property type="match status" value="1"/>
</dbReference>
<accession>A0A178M2W1</accession>
<dbReference type="InterPro" id="IPR020843">
    <property type="entry name" value="ER"/>
</dbReference>
<dbReference type="Proteomes" id="UP000078287">
    <property type="component" value="Unassembled WGS sequence"/>
</dbReference>
<proteinExistence type="predicted"/>
<dbReference type="Gene3D" id="3.40.50.720">
    <property type="entry name" value="NAD(P)-binding Rossmann-like Domain"/>
    <property type="match status" value="1"/>
</dbReference>
<sequence>MRAIQIHQTGGPEQLQLVEIPMPEPGPGQVRVKVAAAGVNFIDIYHRSGLYPQPLPFTLGLEVAGIVDAVGAGVSEWVVGDRVGCVTAIGGYAEYALAPADKLVRVPDTVDLETAAAVLLQGMTAHYLTLSTFPLKAGDTCLVHAAAGGVGLLLIQIAKRLGARVIGTVSTEEKAELARAAGADEVVIYTRESFVEWARAFTGGRGVDVVYDSVGASTAEGSLDSLRPRGMFVTFGNASGPVPPISPLTLSSKGSLFMTRPTLFHYIATPDELRWRASDLFAWIGAGELQVRIDRRYPLAEAAEAQIALASRATSGKLLLIP</sequence>
<dbReference type="InterPro" id="IPR013149">
    <property type="entry name" value="ADH-like_C"/>
</dbReference>
<dbReference type="AlphaFoldDB" id="A0A178M2W1"/>
<dbReference type="STRING" id="1707952.A6A03_19215"/>
<protein>
    <submittedName>
        <fullName evidence="4">NADPH:quinone reductase</fullName>
    </submittedName>
</protein>
<evidence type="ECO:0000313" key="5">
    <source>
        <dbReference type="Proteomes" id="UP000078287"/>
    </source>
</evidence>
<dbReference type="PROSITE" id="PS01162">
    <property type="entry name" value="QOR_ZETA_CRYSTAL"/>
    <property type="match status" value="1"/>
</dbReference>
<dbReference type="InterPro" id="IPR047618">
    <property type="entry name" value="QOR-like"/>
</dbReference>
<dbReference type="GO" id="GO:0035925">
    <property type="term" value="F:mRNA 3'-UTR AU-rich region binding"/>
    <property type="evidence" value="ECO:0007669"/>
    <property type="project" value="TreeGrafter"/>
</dbReference>
<dbReference type="InterPro" id="IPR011032">
    <property type="entry name" value="GroES-like_sf"/>
</dbReference>
<dbReference type="PANTHER" id="PTHR48106:SF13">
    <property type="entry name" value="QUINONE OXIDOREDUCTASE-RELATED"/>
    <property type="match status" value="1"/>
</dbReference>
<dbReference type="GO" id="GO:0003960">
    <property type="term" value="F:quinone reductase (NADPH) activity"/>
    <property type="evidence" value="ECO:0007669"/>
    <property type="project" value="InterPro"/>
</dbReference>
<dbReference type="SMART" id="SM00829">
    <property type="entry name" value="PKS_ER"/>
    <property type="match status" value="1"/>
</dbReference>
<evidence type="ECO:0000256" key="2">
    <source>
        <dbReference type="ARBA" id="ARBA00023002"/>
    </source>
</evidence>
<evidence type="ECO:0000259" key="3">
    <source>
        <dbReference type="SMART" id="SM00829"/>
    </source>
</evidence>
<keyword evidence="5" id="KW-1185">Reference proteome</keyword>
<feature type="domain" description="Enoyl reductase (ER)" evidence="3">
    <location>
        <begin position="10"/>
        <end position="320"/>
    </location>
</feature>
<dbReference type="CDD" id="cd05286">
    <property type="entry name" value="QOR2"/>
    <property type="match status" value="1"/>
</dbReference>
<dbReference type="Gene3D" id="3.90.180.10">
    <property type="entry name" value="Medium-chain alcohol dehydrogenases, catalytic domain"/>
    <property type="match status" value="1"/>
</dbReference>
<dbReference type="FunFam" id="3.40.50.720:FF:000053">
    <property type="entry name" value="Quinone oxidoreductase 1"/>
    <property type="match status" value="1"/>
</dbReference>
<evidence type="ECO:0000313" key="4">
    <source>
        <dbReference type="EMBL" id="OAN40827.1"/>
    </source>
</evidence>